<keyword evidence="8" id="KW-1185">Reference proteome</keyword>
<keyword evidence="2 6" id="KW-0812">Transmembrane</keyword>
<evidence type="ECO:0000256" key="4">
    <source>
        <dbReference type="ARBA" id="ARBA00023136"/>
    </source>
</evidence>
<feature type="transmembrane region" description="Helical" evidence="6">
    <location>
        <begin position="135"/>
        <end position="155"/>
    </location>
</feature>
<feature type="transmembrane region" description="Helical" evidence="6">
    <location>
        <begin position="466"/>
        <end position="485"/>
    </location>
</feature>
<evidence type="ECO:0000256" key="2">
    <source>
        <dbReference type="ARBA" id="ARBA00022692"/>
    </source>
</evidence>
<feature type="transmembrane region" description="Helical" evidence="6">
    <location>
        <begin position="497"/>
        <end position="520"/>
    </location>
</feature>
<sequence>MSSVGQTPLNPLRQNNNINYTESLSNIQSSGQHPESRRDANKTSISITTQTTSVDQELSNDLIVESCTTNDFPVGQLPPKSESIKPNLSTNSSDLENKLGTFSAINVILSKTVGVGIYSVPSSVYNSAGSVGASILLWIIGSLISFCGLSVYLDLGTGMPKSGGERVYLERIYRRPFKLASCIFMSYAVLLGISTPNCIVLGEYMMYTFEITPGRWNVRCVAVASITFLCLIHAFFQKFGLRIINSLSVSTIIILVFIIISGAIGACMRVGASKFPSGKYLSTAQINFSEIFAGSSNQPYDYATALIKILYCFRGYSAANQILSDVRDPVRTLRVAAPVALGLVSVCYLLVIISYFLVISSNDFRTSGIVIAGHFFRNVFGAVVGNNILPVFLMISAIGNIAATSYTQARVNQELGREGLLPFSDWLGKRELWDSPKLGLFIHWLISTLVIILPPPGRIYNFLVDIGGYPVSVISVAISLGLLYLHYNPKETWRSSFHAKASFILIFAASNFLLLIMPWIKPKSQTIDGEYTYYTYPATALAIMASGFFYWCWWAGLGSRAYRKIISESKTTKRFFTSNATSSV</sequence>
<feature type="region of interest" description="Disordered" evidence="5">
    <location>
        <begin position="25"/>
        <end position="51"/>
    </location>
</feature>
<dbReference type="InterPro" id="IPR002293">
    <property type="entry name" value="AA/rel_permease1"/>
</dbReference>
<evidence type="ECO:0000313" key="7">
    <source>
        <dbReference type="EMBL" id="POS83572.1"/>
    </source>
</evidence>
<feature type="transmembrane region" description="Helical" evidence="6">
    <location>
        <begin position="532"/>
        <end position="554"/>
    </location>
</feature>
<dbReference type="PANTHER" id="PTHR11785:SF382">
    <property type="entry name" value="LOW-AFFINITY METHIONINE PERMEASE"/>
    <property type="match status" value="1"/>
</dbReference>
<feature type="transmembrane region" description="Helical" evidence="6">
    <location>
        <begin position="438"/>
        <end position="454"/>
    </location>
</feature>
<feature type="transmembrane region" description="Helical" evidence="6">
    <location>
        <begin position="176"/>
        <end position="196"/>
    </location>
</feature>
<evidence type="ECO:0008006" key="9">
    <source>
        <dbReference type="Google" id="ProtNLM"/>
    </source>
</evidence>
<dbReference type="Proteomes" id="UP000237438">
    <property type="component" value="Unassembled WGS sequence"/>
</dbReference>
<organism evidence="7 8">
    <name type="scientific">Erysiphe pulchra</name>
    <dbReference type="NCBI Taxonomy" id="225359"/>
    <lineage>
        <taxon>Eukaryota</taxon>
        <taxon>Fungi</taxon>
        <taxon>Dikarya</taxon>
        <taxon>Ascomycota</taxon>
        <taxon>Pezizomycotina</taxon>
        <taxon>Leotiomycetes</taxon>
        <taxon>Erysiphales</taxon>
        <taxon>Erysiphaceae</taxon>
        <taxon>Erysiphe</taxon>
    </lineage>
</organism>
<dbReference type="OrthoDB" id="5982228at2759"/>
<proteinExistence type="predicted"/>
<evidence type="ECO:0000256" key="5">
    <source>
        <dbReference type="SAM" id="MobiDB-lite"/>
    </source>
</evidence>
<evidence type="ECO:0000256" key="1">
    <source>
        <dbReference type="ARBA" id="ARBA00004141"/>
    </source>
</evidence>
<reference evidence="7 8" key="1">
    <citation type="submission" date="2017-10" db="EMBL/GenBank/DDBJ databases">
        <title>Development of genomic resources for the powdery mildew, Erysiphe pulchra.</title>
        <authorList>
            <person name="Wadl P.A."/>
            <person name="Mack B.M."/>
            <person name="Moore G."/>
            <person name="Beltz S.B."/>
        </authorList>
    </citation>
    <scope>NUCLEOTIDE SEQUENCE [LARGE SCALE GENOMIC DNA]</scope>
    <source>
        <strain evidence="7">Cflorida</strain>
    </source>
</reference>
<keyword evidence="3 6" id="KW-1133">Transmembrane helix</keyword>
<dbReference type="PANTHER" id="PTHR11785">
    <property type="entry name" value="AMINO ACID TRANSPORTER"/>
    <property type="match status" value="1"/>
</dbReference>
<dbReference type="InterPro" id="IPR050598">
    <property type="entry name" value="AminoAcid_Transporter"/>
</dbReference>
<dbReference type="AlphaFoldDB" id="A0A2S4PNG6"/>
<evidence type="ECO:0000256" key="3">
    <source>
        <dbReference type="ARBA" id="ARBA00022989"/>
    </source>
</evidence>
<feature type="transmembrane region" description="Helical" evidence="6">
    <location>
        <begin position="379"/>
        <end position="403"/>
    </location>
</feature>
<feature type="transmembrane region" description="Helical" evidence="6">
    <location>
        <begin position="216"/>
        <end position="236"/>
    </location>
</feature>
<evidence type="ECO:0000256" key="6">
    <source>
        <dbReference type="SAM" id="Phobius"/>
    </source>
</evidence>
<accession>A0A2S4PNG6</accession>
<dbReference type="EMBL" id="PEDP01001489">
    <property type="protein sequence ID" value="POS83572.1"/>
    <property type="molecule type" value="Genomic_DNA"/>
</dbReference>
<dbReference type="Gene3D" id="1.20.1740.10">
    <property type="entry name" value="Amino acid/polyamine transporter I"/>
    <property type="match status" value="1"/>
</dbReference>
<dbReference type="Pfam" id="PF13520">
    <property type="entry name" value="AA_permease_2"/>
    <property type="match status" value="1"/>
</dbReference>
<comment type="caution">
    <text evidence="7">The sequence shown here is derived from an EMBL/GenBank/DDBJ whole genome shotgun (WGS) entry which is preliminary data.</text>
</comment>
<dbReference type="STRING" id="225359.A0A2S4PNG6"/>
<feature type="transmembrane region" description="Helical" evidence="6">
    <location>
        <begin position="335"/>
        <end position="359"/>
    </location>
</feature>
<protein>
    <recommendedName>
        <fullName evidence="9">Amino acid transporter transmembrane domain-containing protein</fullName>
    </recommendedName>
</protein>
<name>A0A2S4PNG6_9PEZI</name>
<keyword evidence="4 6" id="KW-0472">Membrane</keyword>
<dbReference type="GO" id="GO:0016020">
    <property type="term" value="C:membrane"/>
    <property type="evidence" value="ECO:0007669"/>
    <property type="project" value="UniProtKB-SubCell"/>
</dbReference>
<comment type="subcellular location">
    <subcellularLocation>
        <location evidence="1">Membrane</location>
        <topology evidence="1">Multi-pass membrane protein</topology>
    </subcellularLocation>
</comment>
<evidence type="ECO:0000313" key="8">
    <source>
        <dbReference type="Proteomes" id="UP000237438"/>
    </source>
</evidence>
<feature type="transmembrane region" description="Helical" evidence="6">
    <location>
        <begin position="248"/>
        <end position="272"/>
    </location>
</feature>
<dbReference type="PIRSF" id="PIRSF006060">
    <property type="entry name" value="AA_transporter"/>
    <property type="match status" value="1"/>
</dbReference>
<gene>
    <name evidence="7" type="ORF">EPUL_005786</name>
</gene>
<dbReference type="GO" id="GO:0015179">
    <property type="term" value="F:L-amino acid transmembrane transporter activity"/>
    <property type="evidence" value="ECO:0007669"/>
    <property type="project" value="TreeGrafter"/>
</dbReference>